<feature type="signal peptide" evidence="1">
    <location>
        <begin position="1"/>
        <end position="23"/>
    </location>
</feature>
<comment type="caution">
    <text evidence="3">The sequence shown here is derived from an EMBL/GenBank/DDBJ whole genome shotgun (WGS) entry which is preliminary data.</text>
</comment>
<keyword evidence="1" id="KW-0732">Signal</keyword>
<dbReference type="AlphaFoldDB" id="A0A2T0S0S2"/>
<evidence type="ECO:0000313" key="4">
    <source>
        <dbReference type="Proteomes" id="UP000238375"/>
    </source>
</evidence>
<evidence type="ECO:0000259" key="2">
    <source>
        <dbReference type="Pfam" id="PF18962"/>
    </source>
</evidence>
<sequence length="274" mass="29419">MNTSLKTFCLALIVSGFGLSAQAQVKFKLTRSDASTYTVSLVSDKSLAAQQAITGTMQVSMRVKAADGFVLGAIKSLQPSVEWDKGTVIKSPDGSTDYDYVSVALQSMATRQLAYAAGQEIPLFSFQNTGTDAAEVQLIDNNTDPLVLDKGSKFNVQNHISVLGFGRTNAYAGNLKDEAPSSQKVGLRQVYPNPAKDRVTVTWANYLNGFEGQVTLLIADAGTGRTVSQENAYMRSGSNTKELSVEQLPAGQYIIYLERGGVRLGSGQKLLIAR</sequence>
<gene>
    <name evidence="3" type="ORF">CLV58_13530</name>
</gene>
<proteinExistence type="predicted"/>
<feature type="chain" id="PRO_5015723723" description="Secretion system C-terminal sorting domain-containing protein" evidence="1">
    <location>
        <begin position="24"/>
        <end position="274"/>
    </location>
</feature>
<feature type="domain" description="Secretion system C-terminal sorting" evidence="2">
    <location>
        <begin position="190"/>
        <end position="261"/>
    </location>
</feature>
<name>A0A2T0S0S2_9BACT</name>
<dbReference type="Pfam" id="PF18962">
    <property type="entry name" value="Por_Secre_tail"/>
    <property type="match status" value="1"/>
</dbReference>
<evidence type="ECO:0000256" key="1">
    <source>
        <dbReference type="SAM" id="SignalP"/>
    </source>
</evidence>
<dbReference type="RefSeq" id="WP_106140612.1">
    <property type="nucleotide sequence ID" value="NZ_PVTE01000035.1"/>
</dbReference>
<dbReference type="Proteomes" id="UP000238375">
    <property type="component" value="Unassembled WGS sequence"/>
</dbReference>
<dbReference type="EMBL" id="PVTE01000035">
    <property type="protein sequence ID" value="PRY27028.1"/>
    <property type="molecule type" value="Genomic_DNA"/>
</dbReference>
<dbReference type="InterPro" id="IPR026444">
    <property type="entry name" value="Secre_tail"/>
</dbReference>
<protein>
    <recommendedName>
        <fullName evidence="2">Secretion system C-terminal sorting domain-containing protein</fullName>
    </recommendedName>
</protein>
<dbReference type="OrthoDB" id="946766at2"/>
<organism evidence="3 4">
    <name type="scientific">Spirosoma oryzae</name>
    <dbReference type="NCBI Taxonomy" id="1469603"/>
    <lineage>
        <taxon>Bacteria</taxon>
        <taxon>Pseudomonadati</taxon>
        <taxon>Bacteroidota</taxon>
        <taxon>Cytophagia</taxon>
        <taxon>Cytophagales</taxon>
        <taxon>Cytophagaceae</taxon>
        <taxon>Spirosoma</taxon>
    </lineage>
</organism>
<accession>A0A2T0S0S2</accession>
<keyword evidence="4" id="KW-1185">Reference proteome</keyword>
<evidence type="ECO:0000313" key="3">
    <source>
        <dbReference type="EMBL" id="PRY27028.1"/>
    </source>
</evidence>
<reference evidence="3 4" key="1">
    <citation type="submission" date="2018-03" db="EMBL/GenBank/DDBJ databases">
        <title>Genomic Encyclopedia of Archaeal and Bacterial Type Strains, Phase II (KMG-II): from individual species to whole genera.</title>
        <authorList>
            <person name="Goeker M."/>
        </authorList>
    </citation>
    <scope>NUCLEOTIDE SEQUENCE [LARGE SCALE GENOMIC DNA]</scope>
    <source>
        <strain evidence="3 4">DSM 28354</strain>
    </source>
</reference>